<sequence length="99" mass="10884">MDNPKTYILAFVSAIALLCLALWLTSSEEKQLITAEVISNTLTQSLDGQRRYLTVESDVLGLKRVAVPTNVQCSEGAIVTFSQATDSLFEQPLTFINCE</sequence>
<keyword evidence="1" id="KW-1133">Transmembrane helix</keyword>
<dbReference type="AlphaFoldDB" id="A0A8B3DEJ0"/>
<accession>A0A8B3DEJ0</accession>
<protein>
    <submittedName>
        <fullName evidence="2">Uncharacterized protein</fullName>
    </submittedName>
</protein>
<dbReference type="Proteomes" id="UP000253437">
    <property type="component" value="Unassembled WGS sequence"/>
</dbReference>
<evidence type="ECO:0000313" key="3">
    <source>
        <dbReference type="Proteomes" id="UP000253437"/>
    </source>
</evidence>
<organism evidence="2 3">
    <name type="scientific">Vibrio harveyi</name>
    <name type="common">Beneckea harveyi</name>
    <dbReference type="NCBI Taxonomy" id="669"/>
    <lineage>
        <taxon>Bacteria</taxon>
        <taxon>Pseudomonadati</taxon>
        <taxon>Pseudomonadota</taxon>
        <taxon>Gammaproteobacteria</taxon>
        <taxon>Vibrionales</taxon>
        <taxon>Vibrionaceae</taxon>
        <taxon>Vibrio</taxon>
    </lineage>
</organism>
<name>A0A8B3DEJ0_VIBHA</name>
<feature type="transmembrane region" description="Helical" evidence="1">
    <location>
        <begin position="6"/>
        <end position="24"/>
    </location>
</feature>
<proteinExistence type="predicted"/>
<dbReference type="EMBL" id="QOUW02000057">
    <property type="protein sequence ID" value="RIW11558.1"/>
    <property type="molecule type" value="Genomic_DNA"/>
</dbReference>
<reference evidence="2 3" key="1">
    <citation type="submission" date="2018-08" db="EMBL/GenBank/DDBJ databases">
        <title>Vibrio harveyi strains pathogenic to white snook Centropomus viridis Lockington (1877) and potential probiotic bacteria.</title>
        <authorList>
            <person name="Soto-Rodriguez S."/>
            <person name="Gomez-Gil B."/>
            <person name="Lozano-Olvera R."/>
        </authorList>
    </citation>
    <scope>NUCLEOTIDE SEQUENCE [LARGE SCALE GENOMIC DNA]</scope>
    <source>
        <strain evidence="2 3">CAIM 1508</strain>
    </source>
</reference>
<dbReference type="RefSeq" id="WP_017818646.1">
    <property type="nucleotide sequence ID" value="NZ_AP031615.1"/>
</dbReference>
<gene>
    <name evidence="2" type="ORF">DS957_015225</name>
</gene>
<comment type="caution">
    <text evidence="2">The sequence shown here is derived from an EMBL/GenBank/DDBJ whole genome shotgun (WGS) entry which is preliminary data.</text>
</comment>
<dbReference type="GeneID" id="83584936"/>
<evidence type="ECO:0000256" key="1">
    <source>
        <dbReference type="SAM" id="Phobius"/>
    </source>
</evidence>
<keyword evidence="1" id="KW-0812">Transmembrane</keyword>
<evidence type="ECO:0000313" key="2">
    <source>
        <dbReference type="EMBL" id="RIW11558.1"/>
    </source>
</evidence>
<keyword evidence="1" id="KW-0472">Membrane</keyword>